<feature type="compositionally biased region" description="Basic and acidic residues" evidence="1">
    <location>
        <begin position="180"/>
        <end position="192"/>
    </location>
</feature>
<protein>
    <submittedName>
        <fullName evidence="2">Uncharacterized protein</fullName>
    </submittedName>
</protein>
<evidence type="ECO:0000313" key="3">
    <source>
        <dbReference type="Proteomes" id="UP000007374"/>
    </source>
</evidence>
<dbReference type="AlphaFoldDB" id="K2NZG5"/>
<dbReference type="RefSeq" id="WP_009449509.1">
    <property type="nucleotide sequence ID" value="NZ_AMSI01000003.1"/>
</dbReference>
<proteinExistence type="predicted"/>
<dbReference type="PATRIC" id="fig|1231190.3.peg.1002"/>
<dbReference type="STRING" id="721133.SAMN05216176_101347"/>
<dbReference type="OrthoDB" id="7851965at2"/>
<name>K2NZG5_9HYPH</name>
<accession>K2NZG5</accession>
<evidence type="ECO:0000313" key="2">
    <source>
        <dbReference type="EMBL" id="EKF43319.1"/>
    </source>
</evidence>
<comment type="caution">
    <text evidence="2">The sequence shown here is derived from an EMBL/GenBank/DDBJ whole genome shotgun (WGS) entry which is preliminary data.</text>
</comment>
<feature type="region of interest" description="Disordered" evidence="1">
    <location>
        <begin position="151"/>
        <end position="192"/>
    </location>
</feature>
<keyword evidence="3" id="KW-1185">Reference proteome</keyword>
<sequence length="192" mass="20146">MAGDKDRGLDAALGLSESARGLSEKIDAEREGAPIQNELFAGQSVFGALRLTDGRTVSTGPGRPKGARNKTTRDLAKLIQATGRDPLLAMAEIVATPIDVIARTLGCKKIEAAEYHRKVMSDLAPYVHQKLPTAVQVQGATAGMLVIQMGNTGPGGGGEGLPMRLIEGEQIQSLSDDDEATPHDAAPHKEGK</sequence>
<dbReference type="eggNOG" id="ENOG503313A">
    <property type="taxonomic scope" value="Bacteria"/>
</dbReference>
<evidence type="ECO:0000256" key="1">
    <source>
        <dbReference type="SAM" id="MobiDB-lite"/>
    </source>
</evidence>
<reference evidence="2 3" key="1">
    <citation type="journal article" date="2012" name="J. Bacteriol.">
        <title>Genome Sequence of Nitratireductor indicus Type Strain C115.</title>
        <authorList>
            <person name="Lai Q."/>
            <person name="Li G."/>
            <person name="Yu Z."/>
            <person name="Shao Z."/>
        </authorList>
    </citation>
    <scope>NUCLEOTIDE SEQUENCE [LARGE SCALE GENOMIC DNA]</scope>
    <source>
        <strain evidence="2 3">C115</strain>
    </source>
</reference>
<dbReference type="EMBL" id="AMSI01000003">
    <property type="protein sequence ID" value="EKF43319.1"/>
    <property type="molecule type" value="Genomic_DNA"/>
</dbReference>
<dbReference type="Proteomes" id="UP000007374">
    <property type="component" value="Unassembled WGS sequence"/>
</dbReference>
<organism evidence="2 3">
    <name type="scientific">Nitratireductor indicus C115</name>
    <dbReference type="NCBI Taxonomy" id="1231190"/>
    <lineage>
        <taxon>Bacteria</taxon>
        <taxon>Pseudomonadati</taxon>
        <taxon>Pseudomonadota</taxon>
        <taxon>Alphaproteobacteria</taxon>
        <taxon>Hyphomicrobiales</taxon>
        <taxon>Phyllobacteriaceae</taxon>
        <taxon>Nitratireductor</taxon>
    </lineage>
</organism>
<gene>
    <name evidence="2" type="ORF">NA8A_04788</name>
</gene>